<dbReference type="NCBIfam" id="TIGR00792">
    <property type="entry name" value="gph"/>
    <property type="match status" value="1"/>
</dbReference>
<dbReference type="Pfam" id="PF13347">
    <property type="entry name" value="MFS_2"/>
    <property type="match status" value="1"/>
</dbReference>
<protein>
    <submittedName>
        <fullName evidence="2">MFS transporter</fullName>
    </submittedName>
</protein>
<reference evidence="2" key="1">
    <citation type="submission" date="2019-11" db="EMBL/GenBank/DDBJ databases">
        <title>Microbial mats filling the niche in hypersaline microbial mats.</title>
        <authorList>
            <person name="Wong H.L."/>
            <person name="Macleod F.I."/>
            <person name="White R.A. III"/>
            <person name="Burns B.P."/>
        </authorList>
    </citation>
    <scope>NUCLEOTIDE SEQUENCE</scope>
    <source>
        <strain evidence="2">Rbin_158</strain>
    </source>
</reference>
<sequence length="476" mass="52000">MNTQSTHNSVDRSAREHVALPTKIAYVVPAFALAVVGIPIYVYLPKFYTDVVGVHVTMLGYLILGVRIFDALTDPLIGLLSDHTSTRFGRRRPYIAGGATLLAIALYLLFHPPHLSSSLATVWFGVGMFAVFLFWTVVVVPYEALGPEITYDYDERTTLFGLRDGALIAGTLAAATSPAAVAWLFELAADASGERAKFFWIAVLYIPLLLICCWGCVLVIQERRPLSQHSMSLTWSDVTDILRNTPFIILLIAYTISAFGSHLPATLILYYVEYVLLSPHADLFLVLYFVTGIVFLPGWMALAHRWGKKESWLLSMAVNTGAFIGVFFLGPGDARWYGILVFLSGIGFGATVAIPSAMQADVIDYDTLLSGTRREGHYVGIWSIAKKFAAALGVGAAISILGLSGYVPNVPQTAQVQLTLRVLYALVPSICNLIALGIAFKYPISRDIHHAIRAAIAERQAGKQVVDPLDPSKTLF</sequence>
<dbReference type="PANTHER" id="PTHR11328">
    <property type="entry name" value="MAJOR FACILITATOR SUPERFAMILY DOMAIN-CONTAINING PROTEIN"/>
    <property type="match status" value="1"/>
</dbReference>
<accession>A0A9D5Q6M4</accession>
<feature type="transmembrane region" description="Helical" evidence="1">
    <location>
        <begin position="336"/>
        <end position="358"/>
    </location>
</feature>
<dbReference type="EMBL" id="WJJP01000405">
    <property type="protein sequence ID" value="MBD3325392.1"/>
    <property type="molecule type" value="Genomic_DNA"/>
</dbReference>
<evidence type="ECO:0000256" key="1">
    <source>
        <dbReference type="SAM" id="Phobius"/>
    </source>
</evidence>
<feature type="transmembrane region" description="Helical" evidence="1">
    <location>
        <begin position="122"/>
        <end position="145"/>
    </location>
</feature>
<dbReference type="Gene3D" id="1.20.1250.20">
    <property type="entry name" value="MFS general substrate transporter like domains"/>
    <property type="match status" value="2"/>
</dbReference>
<gene>
    <name evidence="2" type="ORF">GF339_12450</name>
</gene>
<feature type="transmembrane region" description="Helical" evidence="1">
    <location>
        <begin position="24"/>
        <end position="44"/>
    </location>
</feature>
<feature type="transmembrane region" description="Helical" evidence="1">
    <location>
        <begin position="56"/>
        <end position="81"/>
    </location>
</feature>
<feature type="transmembrane region" description="Helical" evidence="1">
    <location>
        <begin position="166"/>
        <end position="185"/>
    </location>
</feature>
<feature type="transmembrane region" description="Helical" evidence="1">
    <location>
        <begin position="197"/>
        <end position="220"/>
    </location>
</feature>
<evidence type="ECO:0000313" key="2">
    <source>
        <dbReference type="EMBL" id="MBD3325392.1"/>
    </source>
</evidence>
<feature type="transmembrane region" description="Helical" evidence="1">
    <location>
        <begin position="312"/>
        <end position="330"/>
    </location>
</feature>
<evidence type="ECO:0000313" key="3">
    <source>
        <dbReference type="Proteomes" id="UP000649604"/>
    </source>
</evidence>
<feature type="transmembrane region" description="Helical" evidence="1">
    <location>
        <begin position="93"/>
        <end position="110"/>
    </location>
</feature>
<name>A0A9D5Q6M4_9BACT</name>
<keyword evidence="1" id="KW-0472">Membrane</keyword>
<organism evidence="2 3">
    <name type="scientific">candidate division KSB3 bacterium</name>
    <dbReference type="NCBI Taxonomy" id="2044937"/>
    <lineage>
        <taxon>Bacteria</taxon>
        <taxon>candidate division KSB3</taxon>
    </lineage>
</organism>
<dbReference type="GO" id="GO:0015293">
    <property type="term" value="F:symporter activity"/>
    <property type="evidence" value="ECO:0007669"/>
    <property type="project" value="InterPro"/>
</dbReference>
<dbReference type="InterPro" id="IPR001927">
    <property type="entry name" value="Na/Gal_symport"/>
</dbReference>
<dbReference type="PANTHER" id="PTHR11328:SF24">
    <property type="entry name" value="MAJOR FACILITATOR SUPERFAMILY (MFS) PROFILE DOMAIN-CONTAINING PROTEIN"/>
    <property type="match status" value="1"/>
</dbReference>
<dbReference type="SUPFAM" id="SSF103473">
    <property type="entry name" value="MFS general substrate transporter"/>
    <property type="match status" value="1"/>
</dbReference>
<dbReference type="Proteomes" id="UP000649604">
    <property type="component" value="Unassembled WGS sequence"/>
</dbReference>
<dbReference type="GO" id="GO:0008643">
    <property type="term" value="P:carbohydrate transport"/>
    <property type="evidence" value="ECO:0007669"/>
    <property type="project" value="InterPro"/>
</dbReference>
<dbReference type="InterPro" id="IPR039672">
    <property type="entry name" value="MFS_2"/>
</dbReference>
<feature type="transmembrane region" description="Helical" evidence="1">
    <location>
        <begin position="241"/>
        <end position="263"/>
    </location>
</feature>
<feature type="transmembrane region" description="Helical" evidence="1">
    <location>
        <begin position="283"/>
        <end position="300"/>
    </location>
</feature>
<comment type="caution">
    <text evidence="2">The sequence shown here is derived from an EMBL/GenBank/DDBJ whole genome shotgun (WGS) entry which is preliminary data.</text>
</comment>
<keyword evidence="1" id="KW-1133">Transmembrane helix</keyword>
<feature type="transmembrane region" description="Helical" evidence="1">
    <location>
        <begin position="379"/>
        <end position="402"/>
    </location>
</feature>
<keyword evidence="1" id="KW-0812">Transmembrane</keyword>
<proteinExistence type="predicted"/>
<dbReference type="GO" id="GO:0006814">
    <property type="term" value="P:sodium ion transport"/>
    <property type="evidence" value="ECO:0007669"/>
    <property type="project" value="InterPro"/>
</dbReference>
<dbReference type="GO" id="GO:0005886">
    <property type="term" value="C:plasma membrane"/>
    <property type="evidence" value="ECO:0007669"/>
    <property type="project" value="TreeGrafter"/>
</dbReference>
<dbReference type="AlphaFoldDB" id="A0A9D5Q6M4"/>
<dbReference type="InterPro" id="IPR036259">
    <property type="entry name" value="MFS_trans_sf"/>
</dbReference>
<dbReference type="CDD" id="cd17332">
    <property type="entry name" value="MFS_MelB_like"/>
    <property type="match status" value="1"/>
</dbReference>
<feature type="transmembrane region" description="Helical" evidence="1">
    <location>
        <begin position="422"/>
        <end position="440"/>
    </location>
</feature>